<accession>A0ABT4KA67</accession>
<evidence type="ECO:0000313" key="2">
    <source>
        <dbReference type="Proteomes" id="UP001079430"/>
    </source>
</evidence>
<protein>
    <submittedName>
        <fullName evidence="1">Uncharacterized protein</fullName>
    </submittedName>
</protein>
<reference evidence="1" key="1">
    <citation type="submission" date="2022-10" db="EMBL/GenBank/DDBJ databases">
        <title>Whole genome sequencing of three plant growth promoting bacteria isolated from Vachellia tortilis subsp. raddiana in Morocco.</title>
        <authorList>
            <person name="Hnini M."/>
            <person name="Zouagui R."/>
            <person name="Zouagui H."/>
            <person name="Chemao Elfihri M.-W."/>
            <person name="Ibrahimi A."/>
            <person name="Sbabou L."/>
            <person name="Aurag J."/>
        </authorList>
    </citation>
    <scope>NUCLEOTIDE SEQUENCE</scope>
    <source>
        <strain evidence="1">LMR678</strain>
    </source>
</reference>
<proteinExistence type="predicted"/>
<dbReference type="Proteomes" id="UP001079430">
    <property type="component" value="Unassembled WGS sequence"/>
</dbReference>
<sequence>MHAGVPTALIGDFGAYDDYGLHYFYGSGLIRTFAELDFPFEGMANADWRSRYVGDPNQTVEHLAEEAVRLARVRTSADD</sequence>
<dbReference type="Pfam" id="PF20471">
    <property type="entry name" value="DUF6716"/>
    <property type="match status" value="1"/>
</dbReference>
<dbReference type="InterPro" id="IPR046561">
    <property type="entry name" value="DUF6716"/>
</dbReference>
<name>A0ABT4KA67_9HYPH</name>
<organism evidence="1 2">
    <name type="scientific">Sinorhizobium psoraleae</name>
    <dbReference type="NCBI Taxonomy" id="520838"/>
    <lineage>
        <taxon>Bacteria</taxon>
        <taxon>Pseudomonadati</taxon>
        <taxon>Pseudomonadota</taxon>
        <taxon>Alphaproteobacteria</taxon>
        <taxon>Hyphomicrobiales</taxon>
        <taxon>Rhizobiaceae</taxon>
        <taxon>Sinorhizobium/Ensifer group</taxon>
        <taxon>Sinorhizobium</taxon>
    </lineage>
</organism>
<evidence type="ECO:0000313" key="1">
    <source>
        <dbReference type="EMBL" id="MCZ4088855.1"/>
    </source>
</evidence>
<gene>
    <name evidence="1" type="ORF">O3W52_01850</name>
</gene>
<dbReference type="EMBL" id="JAPVOI010000003">
    <property type="protein sequence ID" value="MCZ4088855.1"/>
    <property type="molecule type" value="Genomic_DNA"/>
</dbReference>
<comment type="caution">
    <text evidence="1">The sequence shown here is derived from an EMBL/GenBank/DDBJ whole genome shotgun (WGS) entry which is preliminary data.</text>
</comment>
<keyword evidence="2" id="KW-1185">Reference proteome</keyword>